<evidence type="ECO:0000313" key="4">
    <source>
        <dbReference type="EMBL" id="QJE97967.1"/>
    </source>
</evidence>
<evidence type="ECO:0000256" key="1">
    <source>
        <dbReference type="SAM" id="MobiDB-lite"/>
    </source>
</evidence>
<keyword evidence="2" id="KW-0732">Signal</keyword>
<dbReference type="Pfam" id="PF04151">
    <property type="entry name" value="PPC"/>
    <property type="match status" value="1"/>
</dbReference>
<name>A0A858RLX7_9BACT</name>
<feature type="domain" description="Peptidase C-terminal archaeal/bacterial" evidence="3">
    <location>
        <begin position="333"/>
        <end position="402"/>
    </location>
</feature>
<dbReference type="Proteomes" id="UP000501812">
    <property type="component" value="Chromosome"/>
</dbReference>
<dbReference type="KEGG" id="luo:HHL09_19975"/>
<dbReference type="InterPro" id="IPR013783">
    <property type="entry name" value="Ig-like_fold"/>
</dbReference>
<dbReference type="EMBL" id="CP051774">
    <property type="protein sequence ID" value="QJE97967.1"/>
    <property type="molecule type" value="Genomic_DNA"/>
</dbReference>
<organism evidence="4 5">
    <name type="scientific">Luteolibacter luteus</name>
    <dbReference type="NCBI Taxonomy" id="2728835"/>
    <lineage>
        <taxon>Bacteria</taxon>
        <taxon>Pseudomonadati</taxon>
        <taxon>Verrucomicrobiota</taxon>
        <taxon>Verrucomicrobiia</taxon>
        <taxon>Verrucomicrobiales</taxon>
        <taxon>Verrucomicrobiaceae</taxon>
        <taxon>Luteolibacter</taxon>
    </lineage>
</organism>
<sequence length="802" mass="86887">MNPRSTLLPLFALATGTAFAGFTPTLNLIEPRGGQRGVELDMHFYGERLDGIQEVLAYEPGIEVRSFAVENDKHASAKIFIKPDAPLGEHQLRVRTSGGVSYLRSFFVGQFPVVNEVDPNDTPDTAQKIELNTTIQGVAKQEDPDYYVCSLKKGQRFTAEVEAMRLGRTMFDAYVAIVDPKGFEIASCDDAPLLRNDAFVSVIIPEDGDYKILVREAAYEGNDACEYRVNIGTFPRPKAVFPTGAKPGETVEFKFVGDPAGDFTETVTIPADANGRFPLFPSRDGLFAPSPHWIRISGLTATSEAEPNNTTKQATKLTEVPCIGNGIIGVERDTDSYSFTAKKGENLTLNVVARELRSPLDAILSIRDSNGKNIANNDDQGGPDPVLQWTAPEDGQYFAVVRDQLHRGGPDFTYRLEILRRDAAIAASLPVVERDNSQKWKMIVVPRGNRYAAMVNVARAQIGCDLNFEAESLPAGVTIKAPLVHRSVNAAPVVFEAAADAPVAGSLYRFNVKSAGDAPPMTGGLRDTIHHIEINNQGPYHSFDSDRVPVAVIDEAPYKLELEAPVVPIVKNGTMQLKVRAERKEGYKEAINLRFMWNPPGIGSPATVTMNGDQNEALYEINANGDAAVGEWQVCVLGEANTPQGPVLVSTSLATLKIADPYLSMTMDMAATEQGKATTMICKLDYPGKFEGNATAELFGLPHGAKAAPVEFAHGQAEIHFPVEIAGDAAVGKHTALFCRVNVPEKGQMILHQVGQGGTLRIDKPAENAPPPPAQPMAQAETPAAPPAEKPLSRLEQLRQKK</sequence>
<feature type="region of interest" description="Disordered" evidence="1">
    <location>
        <begin position="760"/>
        <end position="802"/>
    </location>
</feature>
<dbReference type="Gene3D" id="2.60.120.380">
    <property type="match status" value="2"/>
</dbReference>
<feature type="chain" id="PRO_5032974394" evidence="2">
    <location>
        <begin position="21"/>
        <end position="802"/>
    </location>
</feature>
<dbReference type="SUPFAM" id="SSF89260">
    <property type="entry name" value="Collagen-binding domain"/>
    <property type="match status" value="1"/>
</dbReference>
<evidence type="ECO:0000259" key="3">
    <source>
        <dbReference type="Pfam" id="PF04151"/>
    </source>
</evidence>
<accession>A0A858RLX7</accession>
<evidence type="ECO:0000313" key="5">
    <source>
        <dbReference type="Proteomes" id="UP000501812"/>
    </source>
</evidence>
<feature type="compositionally biased region" description="Basic and acidic residues" evidence="1">
    <location>
        <begin position="791"/>
        <end position="802"/>
    </location>
</feature>
<dbReference type="InterPro" id="IPR007280">
    <property type="entry name" value="Peptidase_C_arc/bac"/>
</dbReference>
<evidence type="ECO:0000256" key="2">
    <source>
        <dbReference type="SAM" id="SignalP"/>
    </source>
</evidence>
<proteinExistence type="predicted"/>
<dbReference type="AlphaFoldDB" id="A0A858RLX7"/>
<keyword evidence="5" id="KW-1185">Reference proteome</keyword>
<reference evidence="4 5" key="1">
    <citation type="submission" date="2020-04" db="EMBL/GenBank/DDBJ databases">
        <title>Luteolibacter sp. G-1-1-1 isolated from soil.</title>
        <authorList>
            <person name="Dahal R.H."/>
        </authorList>
    </citation>
    <scope>NUCLEOTIDE SEQUENCE [LARGE SCALE GENOMIC DNA]</scope>
    <source>
        <strain evidence="4 5">G-1-1-1</strain>
    </source>
</reference>
<feature type="signal peptide" evidence="2">
    <location>
        <begin position="1"/>
        <end position="20"/>
    </location>
</feature>
<protein>
    <submittedName>
        <fullName evidence="4">Peptidase</fullName>
    </submittedName>
</protein>
<gene>
    <name evidence="4" type="ORF">HHL09_19975</name>
</gene>
<dbReference type="RefSeq" id="WP_169456393.1">
    <property type="nucleotide sequence ID" value="NZ_CP051774.1"/>
</dbReference>
<dbReference type="Gene3D" id="2.60.40.10">
    <property type="entry name" value="Immunoglobulins"/>
    <property type="match status" value="1"/>
</dbReference>